<dbReference type="Gene3D" id="3.40.50.2300">
    <property type="match status" value="1"/>
</dbReference>
<feature type="compositionally biased region" description="Basic residues" evidence="3">
    <location>
        <begin position="250"/>
        <end position="260"/>
    </location>
</feature>
<dbReference type="Gene3D" id="1.20.120.230">
    <property type="entry name" value="Alpha-catenin/vinculin-like"/>
    <property type="match status" value="1"/>
</dbReference>
<protein>
    <submittedName>
        <fullName evidence="5">Response regulator</fullName>
    </submittedName>
</protein>
<evidence type="ECO:0000259" key="4">
    <source>
        <dbReference type="PROSITE" id="PS50110"/>
    </source>
</evidence>
<evidence type="ECO:0000256" key="2">
    <source>
        <dbReference type="PROSITE-ProRule" id="PRU00169"/>
    </source>
</evidence>
<dbReference type="EMBL" id="JBFRYC010000007">
    <property type="protein sequence ID" value="MEX1662580.1"/>
    <property type="molecule type" value="Genomic_DNA"/>
</dbReference>
<dbReference type="InterPro" id="IPR011006">
    <property type="entry name" value="CheY-like_superfamily"/>
</dbReference>
<feature type="domain" description="Response regulatory" evidence="4">
    <location>
        <begin position="20"/>
        <end position="138"/>
    </location>
</feature>
<dbReference type="Pfam" id="PF00072">
    <property type="entry name" value="Response_reg"/>
    <property type="match status" value="1"/>
</dbReference>
<name>A0ABV3TLX3_9RHOB</name>
<feature type="region of interest" description="Disordered" evidence="3">
    <location>
        <begin position="237"/>
        <end position="260"/>
    </location>
</feature>
<dbReference type="RefSeq" id="WP_295535388.1">
    <property type="nucleotide sequence ID" value="NZ_JBFRYC010000007.1"/>
</dbReference>
<accession>A0ABV3TLX3</accession>
<dbReference type="InterPro" id="IPR050595">
    <property type="entry name" value="Bact_response_regulator"/>
</dbReference>
<dbReference type="SUPFAM" id="SSF52172">
    <property type="entry name" value="CheY-like"/>
    <property type="match status" value="1"/>
</dbReference>
<keyword evidence="1 2" id="KW-0597">Phosphoprotein</keyword>
<sequence>MQKIQFKVQKNTIKIPDFARILIVDDQRFDRARLRRMCEGLEFEVDIYEADSLESLGTALELNTFDLIFLDYHLPEGSGLLAIDAIELDPRNRHAATIMVTGDGKSEVAIEAMKNGCSDFLVKDDLSNETLRRATINALQKASLTRSVESHEVVRHRVEAVLDKFTKECAVEMKPLITKMMRHVRDLNSARADESKYNAAIKQISNSCERLFDFMSDLEDHERKAFALGEAGEILSQQGKVEESQEPAIKKSKLFGRHPA</sequence>
<dbReference type="PROSITE" id="PS50110">
    <property type="entry name" value="RESPONSE_REGULATORY"/>
    <property type="match status" value="1"/>
</dbReference>
<dbReference type="CDD" id="cd00156">
    <property type="entry name" value="REC"/>
    <property type="match status" value="1"/>
</dbReference>
<proteinExistence type="predicted"/>
<dbReference type="PANTHER" id="PTHR44591">
    <property type="entry name" value="STRESS RESPONSE REGULATOR PROTEIN 1"/>
    <property type="match status" value="1"/>
</dbReference>
<dbReference type="Proteomes" id="UP001557465">
    <property type="component" value="Unassembled WGS sequence"/>
</dbReference>
<feature type="modified residue" description="4-aspartylphosphate" evidence="2">
    <location>
        <position position="71"/>
    </location>
</feature>
<keyword evidence="6" id="KW-1185">Reference proteome</keyword>
<evidence type="ECO:0000256" key="3">
    <source>
        <dbReference type="SAM" id="MobiDB-lite"/>
    </source>
</evidence>
<organism evidence="5 6">
    <name type="scientific">Thioclava arctica</name>
    <dbReference type="NCBI Taxonomy" id="3238301"/>
    <lineage>
        <taxon>Bacteria</taxon>
        <taxon>Pseudomonadati</taxon>
        <taxon>Pseudomonadota</taxon>
        <taxon>Alphaproteobacteria</taxon>
        <taxon>Rhodobacterales</taxon>
        <taxon>Paracoccaceae</taxon>
        <taxon>Thioclava</taxon>
    </lineage>
</organism>
<evidence type="ECO:0000313" key="6">
    <source>
        <dbReference type="Proteomes" id="UP001557465"/>
    </source>
</evidence>
<gene>
    <name evidence="5" type="ORF">AB4874_13105</name>
</gene>
<evidence type="ECO:0000313" key="5">
    <source>
        <dbReference type="EMBL" id="MEX1662580.1"/>
    </source>
</evidence>
<dbReference type="PANTHER" id="PTHR44591:SF3">
    <property type="entry name" value="RESPONSE REGULATORY DOMAIN-CONTAINING PROTEIN"/>
    <property type="match status" value="1"/>
</dbReference>
<reference evidence="5 6" key="1">
    <citation type="journal article" date="2011" name="Int. J. Syst. Evol. Microbiol.">
        <title>Zhongshania antarctica gen. nov., sp. nov. and Zhongshania guokunii sp. nov., gammaproteobacteria respectively isolated from coastal attached (fast) ice and surface seawater of the Antarctic.</title>
        <authorList>
            <person name="Li H.J."/>
            <person name="Zhang X.Y."/>
            <person name="Chen C.X."/>
            <person name="Zhang Y.J."/>
            <person name="Gao Z.M."/>
            <person name="Yu Y."/>
            <person name="Chen X.L."/>
            <person name="Chen B."/>
            <person name="Zhang Y.Z."/>
        </authorList>
    </citation>
    <scope>NUCLEOTIDE SEQUENCE [LARGE SCALE GENOMIC DNA]</scope>
    <source>
        <strain evidence="5 6">15-R06ZXC-3</strain>
    </source>
</reference>
<comment type="caution">
    <text evidence="5">The sequence shown here is derived from an EMBL/GenBank/DDBJ whole genome shotgun (WGS) entry which is preliminary data.</text>
</comment>
<dbReference type="SMART" id="SM00448">
    <property type="entry name" value="REC"/>
    <property type="match status" value="1"/>
</dbReference>
<dbReference type="InterPro" id="IPR001789">
    <property type="entry name" value="Sig_transdc_resp-reg_receiver"/>
</dbReference>
<evidence type="ECO:0000256" key="1">
    <source>
        <dbReference type="ARBA" id="ARBA00022553"/>
    </source>
</evidence>